<sequence>MRAKMDGLIPFVLKALRKKKTTMRHYGSLSSSSHLLADVDVTEPSPQGSSFFMTPQHPRASSRWHGGDRNIFMRPPQHHRAATRRLDEGDGNGEPPTPPAAAAAVPVAMVPTVVRAKSGNMRGRLPIMETPPPPLIRH</sequence>
<keyword evidence="3" id="KW-1185">Reference proteome</keyword>
<dbReference type="OMA" id="MTPQHPR"/>
<name>A0A1Z5R5A8_SORBI</name>
<protein>
    <submittedName>
        <fullName evidence="2">Uncharacterized protein</fullName>
    </submittedName>
</protein>
<feature type="region of interest" description="Disordered" evidence="1">
    <location>
        <begin position="40"/>
        <end position="104"/>
    </location>
</feature>
<dbReference type="EMBL" id="CM000767">
    <property type="protein sequence ID" value="OQU78953.1"/>
    <property type="molecule type" value="Genomic_DNA"/>
</dbReference>
<gene>
    <name evidence="2" type="ORF">SORBI_3008G077550</name>
</gene>
<reference evidence="3" key="2">
    <citation type="journal article" date="2018" name="Plant J.">
        <title>The Sorghum bicolor reference genome: improved assembly, gene annotations, a transcriptome atlas, and signatures of genome organization.</title>
        <authorList>
            <person name="McCormick R.F."/>
            <person name="Truong S.K."/>
            <person name="Sreedasyam A."/>
            <person name="Jenkins J."/>
            <person name="Shu S."/>
            <person name="Sims D."/>
            <person name="Kennedy M."/>
            <person name="Amirebrahimi M."/>
            <person name="Weers B.D."/>
            <person name="McKinley B."/>
            <person name="Mattison A."/>
            <person name="Morishige D.T."/>
            <person name="Grimwood J."/>
            <person name="Schmutz J."/>
            <person name="Mullet J.E."/>
        </authorList>
    </citation>
    <scope>NUCLEOTIDE SEQUENCE [LARGE SCALE GENOMIC DNA]</scope>
    <source>
        <strain evidence="3">cv. BTx623</strain>
    </source>
</reference>
<dbReference type="AlphaFoldDB" id="A0A1Z5R5A8"/>
<feature type="compositionally biased region" description="Polar residues" evidence="1">
    <location>
        <begin position="44"/>
        <end position="53"/>
    </location>
</feature>
<dbReference type="InParanoid" id="A0A1Z5R5A8"/>
<proteinExistence type="predicted"/>
<organism evidence="2 3">
    <name type="scientific">Sorghum bicolor</name>
    <name type="common">Sorghum</name>
    <name type="synonym">Sorghum vulgare</name>
    <dbReference type="NCBI Taxonomy" id="4558"/>
    <lineage>
        <taxon>Eukaryota</taxon>
        <taxon>Viridiplantae</taxon>
        <taxon>Streptophyta</taxon>
        <taxon>Embryophyta</taxon>
        <taxon>Tracheophyta</taxon>
        <taxon>Spermatophyta</taxon>
        <taxon>Magnoliopsida</taxon>
        <taxon>Liliopsida</taxon>
        <taxon>Poales</taxon>
        <taxon>Poaceae</taxon>
        <taxon>PACMAD clade</taxon>
        <taxon>Panicoideae</taxon>
        <taxon>Andropogonodae</taxon>
        <taxon>Andropogoneae</taxon>
        <taxon>Sorghinae</taxon>
        <taxon>Sorghum</taxon>
    </lineage>
</organism>
<dbReference type="Gramene" id="OQU78953">
    <property type="protein sequence ID" value="OQU78953"/>
    <property type="gene ID" value="SORBI_3008G077550"/>
</dbReference>
<reference evidence="2 3" key="1">
    <citation type="journal article" date="2009" name="Nature">
        <title>The Sorghum bicolor genome and the diversification of grasses.</title>
        <authorList>
            <person name="Paterson A.H."/>
            <person name="Bowers J.E."/>
            <person name="Bruggmann R."/>
            <person name="Dubchak I."/>
            <person name="Grimwood J."/>
            <person name="Gundlach H."/>
            <person name="Haberer G."/>
            <person name="Hellsten U."/>
            <person name="Mitros T."/>
            <person name="Poliakov A."/>
            <person name="Schmutz J."/>
            <person name="Spannagl M."/>
            <person name="Tang H."/>
            <person name="Wang X."/>
            <person name="Wicker T."/>
            <person name="Bharti A.K."/>
            <person name="Chapman J."/>
            <person name="Feltus F.A."/>
            <person name="Gowik U."/>
            <person name="Grigoriev I.V."/>
            <person name="Lyons E."/>
            <person name="Maher C.A."/>
            <person name="Martis M."/>
            <person name="Narechania A."/>
            <person name="Otillar R.P."/>
            <person name="Penning B.W."/>
            <person name="Salamov A.A."/>
            <person name="Wang Y."/>
            <person name="Zhang L."/>
            <person name="Carpita N.C."/>
            <person name="Freeling M."/>
            <person name="Gingle A.R."/>
            <person name="Hash C.T."/>
            <person name="Keller B."/>
            <person name="Klein P."/>
            <person name="Kresovich S."/>
            <person name="McCann M.C."/>
            <person name="Ming R."/>
            <person name="Peterson D.G."/>
            <person name="Mehboob-ur-Rahman"/>
            <person name="Ware D."/>
            <person name="Westhoff P."/>
            <person name="Mayer K.F."/>
            <person name="Messing J."/>
            <person name="Rokhsar D.S."/>
        </authorList>
    </citation>
    <scope>NUCLEOTIDE SEQUENCE [LARGE SCALE GENOMIC DNA]</scope>
    <source>
        <strain evidence="3">cv. BTx623</strain>
    </source>
</reference>
<evidence type="ECO:0000313" key="2">
    <source>
        <dbReference type="EMBL" id="OQU78953.1"/>
    </source>
</evidence>
<accession>A0A1Z5R5A8</accession>
<dbReference type="Proteomes" id="UP000000768">
    <property type="component" value="Chromosome 8"/>
</dbReference>
<evidence type="ECO:0000313" key="3">
    <source>
        <dbReference type="Proteomes" id="UP000000768"/>
    </source>
</evidence>
<evidence type="ECO:0000256" key="1">
    <source>
        <dbReference type="SAM" id="MobiDB-lite"/>
    </source>
</evidence>